<dbReference type="PANTHER" id="PTHR42945">
    <property type="entry name" value="HISTIDINE BIOSYNTHESIS BIFUNCTIONAL PROTEIN"/>
    <property type="match status" value="1"/>
</dbReference>
<comment type="similarity">
    <text evidence="7">Belongs to the PRA-CH family.</text>
</comment>
<dbReference type="GO" id="GO:0004635">
    <property type="term" value="F:phosphoribosyl-AMP cyclohydrolase activity"/>
    <property type="evidence" value="ECO:0007669"/>
    <property type="project" value="UniProtKB-EC"/>
</dbReference>
<feature type="binding site" evidence="7">
    <location>
        <position position="84"/>
    </location>
    <ligand>
        <name>Mg(2+)</name>
        <dbReference type="ChEBI" id="CHEBI:18420"/>
    </ligand>
</feature>
<sequence>MDTNQNKALLDAVKWDANGLVCAIAQDYQTSRVLMVAWMNAEALTQTAQTGFAHYYSRSRQKQWMKGEESGHVQKVHQLRLDCDGDAIVMQIEQQGGIACHTGRESCFYQVWENGAWQTVDPILKHEQDIYGQK</sequence>
<evidence type="ECO:0000256" key="6">
    <source>
        <dbReference type="ARBA" id="ARBA00023102"/>
    </source>
</evidence>
<keyword evidence="6 7" id="KW-0368">Histidine biosynthesis</keyword>
<keyword evidence="3 7" id="KW-0963">Cytoplasm</keyword>
<keyword evidence="4 7" id="KW-0028">Amino-acid biosynthesis</keyword>
<comment type="cofactor">
    <cofactor evidence="7">
        <name>Zn(2+)</name>
        <dbReference type="ChEBI" id="CHEBI:29105"/>
    </cofactor>
    <text evidence="7">Binds 1 zinc ion per subunit.</text>
</comment>
<dbReference type="EC" id="3.5.4.19" evidence="7"/>
<dbReference type="RefSeq" id="WP_019957556.1">
    <property type="nucleotide sequence ID" value="NZ_CP091512.1"/>
</dbReference>
<dbReference type="HAMAP" id="MF_01021">
    <property type="entry name" value="HisI"/>
    <property type="match status" value="1"/>
</dbReference>
<evidence type="ECO:0000256" key="4">
    <source>
        <dbReference type="ARBA" id="ARBA00022605"/>
    </source>
</evidence>
<proteinExistence type="inferred from homology"/>
<keyword evidence="5 7" id="KW-0378">Hydrolase</keyword>
<evidence type="ECO:0000256" key="5">
    <source>
        <dbReference type="ARBA" id="ARBA00022801"/>
    </source>
</evidence>
<keyword evidence="7" id="KW-0460">Magnesium</keyword>
<feature type="domain" description="Phosphoribosyl-AMP cyclohydrolase" evidence="8">
    <location>
        <begin position="35"/>
        <end position="109"/>
    </location>
</feature>
<evidence type="ECO:0000259" key="8">
    <source>
        <dbReference type="Pfam" id="PF01502"/>
    </source>
</evidence>
<dbReference type="NCBIfam" id="NF000768">
    <property type="entry name" value="PRK00051.1"/>
    <property type="match status" value="1"/>
</dbReference>
<dbReference type="InterPro" id="IPR026660">
    <property type="entry name" value="PRA-CH"/>
</dbReference>
<comment type="function">
    <text evidence="7">Catalyzes the hydrolysis of the adenine ring of phosphoribosyl-AMP.</text>
</comment>
<accession>A0ABY4EBU5</accession>
<feature type="binding site" evidence="7">
    <location>
        <position position="82"/>
    </location>
    <ligand>
        <name>Mg(2+)</name>
        <dbReference type="ChEBI" id="CHEBI:18420"/>
    </ligand>
</feature>
<dbReference type="InterPro" id="IPR038019">
    <property type="entry name" value="PRib_AMP_CycHydrolase_sf"/>
</dbReference>
<feature type="binding site" evidence="7">
    <location>
        <position position="107"/>
    </location>
    <ligand>
        <name>Zn(2+)</name>
        <dbReference type="ChEBI" id="CHEBI:29105"/>
        <note>ligand shared between dimeric partners</note>
    </ligand>
</feature>
<feature type="binding site" evidence="7">
    <location>
        <position position="86"/>
    </location>
    <ligand>
        <name>Mg(2+)</name>
        <dbReference type="ChEBI" id="CHEBI:18420"/>
    </ligand>
</feature>
<evidence type="ECO:0000256" key="7">
    <source>
        <dbReference type="HAMAP-Rule" id="MF_01021"/>
    </source>
</evidence>
<evidence type="ECO:0000256" key="2">
    <source>
        <dbReference type="ARBA" id="ARBA00005169"/>
    </source>
</evidence>
<comment type="subcellular location">
    <subcellularLocation>
        <location evidence="7">Cytoplasm</location>
    </subcellularLocation>
</comment>
<gene>
    <name evidence="7 9" type="primary">hisI</name>
    <name evidence="9" type="ORF">LVJ81_04100</name>
</gene>
<dbReference type="SUPFAM" id="SSF141734">
    <property type="entry name" value="HisI-like"/>
    <property type="match status" value="1"/>
</dbReference>
<reference evidence="9" key="2">
    <citation type="journal article" date="2022" name="Res Sq">
        <title>Evolution of multicellular longitudinally dividing oral cavity symbionts (Neisseriaceae).</title>
        <authorList>
            <person name="Nyongesa S."/>
            <person name="Weber P."/>
            <person name="Bernet E."/>
            <person name="Pullido F."/>
            <person name="Nieckarz M."/>
            <person name="Delaby M."/>
            <person name="Nieves C."/>
            <person name="Viehboeck T."/>
            <person name="Krause N."/>
            <person name="Rivera-Millot A."/>
            <person name="Nakamura A."/>
            <person name="Vischer N."/>
            <person name="VanNieuwenhze M."/>
            <person name="Brun Y."/>
            <person name="Cava F."/>
            <person name="Bulgheresi S."/>
            <person name="Veyrier F."/>
        </authorList>
    </citation>
    <scope>NUCLEOTIDE SEQUENCE</scope>
    <source>
        <strain evidence="9">SAG 1488-6</strain>
    </source>
</reference>
<evidence type="ECO:0000313" key="9">
    <source>
        <dbReference type="EMBL" id="UOO93221.1"/>
    </source>
</evidence>
<feature type="binding site" evidence="7">
    <location>
        <position position="100"/>
    </location>
    <ligand>
        <name>Zn(2+)</name>
        <dbReference type="ChEBI" id="CHEBI:29105"/>
        <note>ligand shared between dimeric partners</note>
    </ligand>
</feature>
<dbReference type="Gene3D" id="3.10.20.810">
    <property type="entry name" value="Phosphoribosyl-AMP cyclohydrolase"/>
    <property type="match status" value="1"/>
</dbReference>
<comment type="cofactor">
    <cofactor evidence="7">
        <name>Mg(2+)</name>
        <dbReference type="ChEBI" id="CHEBI:18420"/>
    </cofactor>
    <text evidence="7">Binds 1 Mg(2+) ion per subunit.</text>
</comment>
<feature type="binding site" evidence="7">
    <location>
        <position position="83"/>
    </location>
    <ligand>
        <name>Zn(2+)</name>
        <dbReference type="ChEBI" id="CHEBI:29105"/>
        <note>ligand shared between dimeric partners</note>
    </ligand>
</feature>
<dbReference type="Pfam" id="PF01502">
    <property type="entry name" value="PRA-CH"/>
    <property type="match status" value="1"/>
</dbReference>
<comment type="subunit">
    <text evidence="7">Homodimer.</text>
</comment>
<keyword evidence="10" id="KW-1185">Reference proteome</keyword>
<dbReference type="Proteomes" id="UP000832034">
    <property type="component" value="Chromosome"/>
</dbReference>
<dbReference type="EMBL" id="CP091512">
    <property type="protein sequence ID" value="UOO93221.1"/>
    <property type="molecule type" value="Genomic_DNA"/>
</dbReference>
<reference evidence="9" key="1">
    <citation type="submission" date="2021-12" db="EMBL/GenBank/DDBJ databases">
        <authorList>
            <person name="Veyrier F.J."/>
        </authorList>
    </citation>
    <scope>NUCLEOTIDE SEQUENCE</scope>
    <source>
        <strain evidence="9">SAG 1488-6</strain>
    </source>
</reference>
<comment type="pathway">
    <text evidence="2 7">Amino-acid biosynthesis; L-histidine biosynthesis; L-histidine from 5-phospho-alpha-D-ribose 1-diphosphate: step 3/9.</text>
</comment>
<evidence type="ECO:0000313" key="10">
    <source>
        <dbReference type="Proteomes" id="UP000832034"/>
    </source>
</evidence>
<keyword evidence="7" id="KW-0479">Metal-binding</keyword>
<keyword evidence="7" id="KW-0862">Zinc</keyword>
<evidence type="ECO:0000256" key="1">
    <source>
        <dbReference type="ARBA" id="ARBA00000024"/>
    </source>
</evidence>
<name>A0ABY4EBU5_VITST</name>
<comment type="catalytic activity">
    <reaction evidence="1 7">
        <text>1-(5-phospho-beta-D-ribosyl)-5'-AMP + H2O = 1-(5-phospho-beta-D-ribosyl)-5-[(5-phospho-beta-D-ribosylamino)methylideneamino]imidazole-4-carboxamide</text>
        <dbReference type="Rhea" id="RHEA:20049"/>
        <dbReference type="ChEBI" id="CHEBI:15377"/>
        <dbReference type="ChEBI" id="CHEBI:58435"/>
        <dbReference type="ChEBI" id="CHEBI:59457"/>
        <dbReference type="EC" id="3.5.4.19"/>
    </reaction>
</comment>
<dbReference type="InterPro" id="IPR002496">
    <property type="entry name" value="PRib_AMP_CycHydrolase_dom"/>
</dbReference>
<evidence type="ECO:0000256" key="3">
    <source>
        <dbReference type="ARBA" id="ARBA00022490"/>
    </source>
</evidence>
<organism evidence="9 10">
    <name type="scientific">Vitreoscilla stercoraria</name>
    <dbReference type="NCBI Taxonomy" id="61"/>
    <lineage>
        <taxon>Bacteria</taxon>
        <taxon>Pseudomonadati</taxon>
        <taxon>Pseudomonadota</taxon>
        <taxon>Betaproteobacteria</taxon>
        <taxon>Neisseriales</taxon>
        <taxon>Neisseriaceae</taxon>
        <taxon>Vitreoscilla</taxon>
    </lineage>
</organism>
<protein>
    <recommendedName>
        <fullName evidence="7">Phosphoribosyl-AMP cyclohydrolase</fullName>
        <shortName evidence="7">PRA-CH</shortName>
        <ecNumber evidence="7">3.5.4.19</ecNumber>
    </recommendedName>
</protein>
<dbReference type="PANTHER" id="PTHR42945:SF1">
    <property type="entry name" value="HISTIDINE BIOSYNTHESIS BIFUNCTIONAL PROTEIN HIS7"/>
    <property type="match status" value="1"/>
</dbReference>